<dbReference type="EMBL" id="JARPOI010000015">
    <property type="protein sequence ID" value="KAJ9153315.1"/>
    <property type="molecule type" value="Genomic_DNA"/>
</dbReference>
<name>A0ABQ9KXP8_HEVBR</name>
<evidence type="ECO:0000256" key="7">
    <source>
        <dbReference type="RuleBase" id="RU000461"/>
    </source>
</evidence>
<dbReference type="SUPFAM" id="SSF48264">
    <property type="entry name" value="Cytochrome P450"/>
    <property type="match status" value="1"/>
</dbReference>
<organism evidence="8 9">
    <name type="scientific">Hevea brasiliensis</name>
    <name type="common">Para rubber tree</name>
    <name type="synonym">Siphonia brasiliensis</name>
    <dbReference type="NCBI Taxonomy" id="3981"/>
    <lineage>
        <taxon>Eukaryota</taxon>
        <taxon>Viridiplantae</taxon>
        <taxon>Streptophyta</taxon>
        <taxon>Embryophyta</taxon>
        <taxon>Tracheophyta</taxon>
        <taxon>Spermatophyta</taxon>
        <taxon>Magnoliopsida</taxon>
        <taxon>eudicotyledons</taxon>
        <taxon>Gunneridae</taxon>
        <taxon>Pentapetalae</taxon>
        <taxon>rosids</taxon>
        <taxon>fabids</taxon>
        <taxon>Malpighiales</taxon>
        <taxon>Euphorbiaceae</taxon>
        <taxon>Crotonoideae</taxon>
        <taxon>Micrandreae</taxon>
        <taxon>Hevea</taxon>
    </lineage>
</organism>
<keyword evidence="5" id="KW-1133">Transmembrane helix</keyword>
<dbReference type="Pfam" id="PF00067">
    <property type="entry name" value="p450"/>
    <property type="match status" value="1"/>
</dbReference>
<evidence type="ECO:0000256" key="3">
    <source>
        <dbReference type="ARBA" id="ARBA00022692"/>
    </source>
</evidence>
<comment type="subcellular location">
    <subcellularLocation>
        <location evidence="1">Membrane</location>
        <topology evidence="1">Single-pass membrane protein</topology>
    </subcellularLocation>
</comment>
<comment type="similarity">
    <text evidence="2 7">Belongs to the cytochrome P450 family.</text>
</comment>
<keyword evidence="6 7" id="KW-0408">Iron</keyword>
<dbReference type="InterPro" id="IPR017972">
    <property type="entry name" value="Cyt_P450_CS"/>
</dbReference>
<dbReference type="InterPro" id="IPR002401">
    <property type="entry name" value="Cyt_P450_E_grp-I"/>
</dbReference>
<keyword evidence="7" id="KW-0503">Monooxygenase</keyword>
<dbReference type="PROSITE" id="PS00086">
    <property type="entry name" value="CYTOCHROME_P450"/>
    <property type="match status" value="1"/>
</dbReference>
<evidence type="ECO:0000256" key="6">
    <source>
        <dbReference type="ARBA" id="ARBA00023004"/>
    </source>
</evidence>
<dbReference type="InterPro" id="IPR036396">
    <property type="entry name" value="Cyt_P450_sf"/>
</dbReference>
<keyword evidence="7" id="KW-0349">Heme</keyword>
<keyword evidence="9" id="KW-1185">Reference proteome</keyword>
<reference evidence="8 9" key="1">
    <citation type="journal article" date="2023" name="Plant Biotechnol. J.">
        <title>Chromosome-level wild Hevea brasiliensis genome provides new tools for genomic-assisted breeding and valuable loci to elevate rubber yield.</title>
        <authorList>
            <person name="Cheng H."/>
            <person name="Song X."/>
            <person name="Hu Y."/>
            <person name="Wu T."/>
            <person name="Yang Q."/>
            <person name="An Z."/>
            <person name="Feng S."/>
            <person name="Deng Z."/>
            <person name="Wu W."/>
            <person name="Zeng X."/>
            <person name="Tu M."/>
            <person name="Wang X."/>
            <person name="Huang H."/>
        </authorList>
    </citation>
    <scope>NUCLEOTIDE SEQUENCE [LARGE SCALE GENOMIC DNA]</scope>
    <source>
        <strain evidence="8">MT/VB/25A 57/8</strain>
    </source>
</reference>
<evidence type="ECO:0000256" key="1">
    <source>
        <dbReference type="ARBA" id="ARBA00004167"/>
    </source>
</evidence>
<dbReference type="PANTHER" id="PTHR24286">
    <property type="entry name" value="CYTOCHROME P450 26"/>
    <property type="match status" value="1"/>
</dbReference>
<evidence type="ECO:0008006" key="10">
    <source>
        <dbReference type="Google" id="ProtNLM"/>
    </source>
</evidence>
<evidence type="ECO:0000256" key="4">
    <source>
        <dbReference type="ARBA" id="ARBA00022723"/>
    </source>
</evidence>
<dbReference type="InterPro" id="IPR001128">
    <property type="entry name" value="Cyt_P450"/>
</dbReference>
<accession>A0ABQ9KXP8</accession>
<sequence>MELVMFPVLAIAATLFLLVLNQSIKALKTRFLPSPNLPPGSLGWPLIGETPAFFQASLEAKPEKFIRERMEKYDSRVFKTSLLGEPSIVFCGTAGHKFIFSNENKLVNLWWPSSIRKLFKSSLVNLVGDEAKRIRKMLMTFLSPDALKSFTERIDMVTQEHIRKHWDGKEEVTVHPTIKLFTFELTCYLFASINDPVCISKLITQFNLLLKGILSFPINIPGTRFYRAMKAANVIRTELKLIVRQRREALEKKIVSPPQDLLSYLLVNADTSGKFLSEIEIIDNILLLLFAGHDTSRSALTLLMKYLAEMPQVYAKVLQEHLDIAKSKEQGEFLHWEDVQKMSYSWSVISEVLRLSPPVTGAYRQSIADFTYEGYTIPKGWKLHVSIGSTHKDPALFPNPENFDASRFEGGSGAAPYSIVTFGGGPRMCIGYVFARLEMLVFLHNIIRRFKWEVLMPQESFGYDPMLAPSHGFPLRLKPLQS</sequence>
<comment type="caution">
    <text evidence="8">The sequence shown here is derived from an EMBL/GenBank/DDBJ whole genome shotgun (WGS) entry which is preliminary data.</text>
</comment>
<dbReference type="Proteomes" id="UP001174677">
    <property type="component" value="Chromosome 15"/>
</dbReference>
<keyword evidence="4 7" id="KW-0479">Metal-binding</keyword>
<evidence type="ECO:0000313" key="9">
    <source>
        <dbReference type="Proteomes" id="UP001174677"/>
    </source>
</evidence>
<dbReference type="PRINTS" id="PR00463">
    <property type="entry name" value="EP450I"/>
</dbReference>
<keyword evidence="3" id="KW-0812">Transmembrane</keyword>
<proteinExistence type="inferred from homology"/>
<protein>
    <recommendedName>
        <fullName evidence="10">Cytochrome P450</fullName>
    </recommendedName>
</protein>
<gene>
    <name evidence="8" type="ORF">P3X46_026765</name>
</gene>
<keyword evidence="7" id="KW-0560">Oxidoreductase</keyword>
<dbReference type="PRINTS" id="PR00385">
    <property type="entry name" value="P450"/>
</dbReference>
<evidence type="ECO:0000313" key="8">
    <source>
        <dbReference type="EMBL" id="KAJ9153315.1"/>
    </source>
</evidence>
<evidence type="ECO:0000256" key="2">
    <source>
        <dbReference type="ARBA" id="ARBA00010617"/>
    </source>
</evidence>
<evidence type="ECO:0000256" key="5">
    <source>
        <dbReference type="ARBA" id="ARBA00022989"/>
    </source>
</evidence>
<dbReference type="Gene3D" id="1.10.630.10">
    <property type="entry name" value="Cytochrome P450"/>
    <property type="match status" value="1"/>
</dbReference>
<keyword evidence="5" id="KW-0472">Membrane</keyword>
<dbReference type="CDD" id="cd11043">
    <property type="entry name" value="CYP90-like"/>
    <property type="match status" value="1"/>
</dbReference>
<dbReference type="PANTHER" id="PTHR24286:SF209">
    <property type="entry name" value="BETA-AMYRIN 28-OXIDASE-LIKE"/>
    <property type="match status" value="1"/>
</dbReference>